<evidence type="ECO:0000313" key="2">
    <source>
        <dbReference type="EMBL" id="GEQ12125.1"/>
    </source>
</evidence>
<dbReference type="AlphaFoldDB" id="A0A512SW40"/>
<dbReference type="InterPro" id="IPR011008">
    <property type="entry name" value="Dimeric_a/b-barrel"/>
</dbReference>
<feature type="domain" description="Transcription regulator AsnC/Lrp ligand binding" evidence="1">
    <location>
        <begin position="6"/>
        <end position="75"/>
    </location>
</feature>
<evidence type="ECO:0000259" key="1">
    <source>
        <dbReference type="Pfam" id="PF01037"/>
    </source>
</evidence>
<dbReference type="InterPro" id="IPR019887">
    <property type="entry name" value="Tscrpt_reg_AsnC/Lrp_C"/>
</dbReference>
<dbReference type="RefSeq" id="WP_147061664.1">
    <property type="nucleotide sequence ID" value="NZ_BAABDN010000001.1"/>
</dbReference>
<keyword evidence="3" id="KW-1185">Reference proteome</keyword>
<accession>A0A512SW40</accession>
<organism evidence="2 3">
    <name type="scientific">Knoellia locipacati</name>
    <dbReference type="NCBI Taxonomy" id="882824"/>
    <lineage>
        <taxon>Bacteria</taxon>
        <taxon>Bacillati</taxon>
        <taxon>Actinomycetota</taxon>
        <taxon>Actinomycetes</taxon>
        <taxon>Micrococcales</taxon>
        <taxon>Intrasporangiaceae</taxon>
        <taxon>Knoellia</taxon>
    </lineage>
</organism>
<protein>
    <submittedName>
        <fullName evidence="2">AsnC family transcriptional regulator</fullName>
    </submittedName>
</protein>
<reference evidence="2 3" key="1">
    <citation type="submission" date="2019-07" db="EMBL/GenBank/DDBJ databases">
        <title>Whole genome shotgun sequence of Knoellia locipacati NBRC 109775.</title>
        <authorList>
            <person name="Hosoyama A."/>
            <person name="Uohara A."/>
            <person name="Ohji S."/>
            <person name="Ichikawa N."/>
        </authorList>
    </citation>
    <scope>NUCLEOTIDE SEQUENCE [LARGE SCALE GENOMIC DNA]</scope>
    <source>
        <strain evidence="2 3">NBRC 109775</strain>
    </source>
</reference>
<gene>
    <name evidence="2" type="ORF">KLO01_01720</name>
</gene>
<sequence>MVQAYILIQTEVGRAAAVAQAIAAIPGVALAEDVTGPYDCIARVEAETVDELGKLVIAKIQEVEGITRTLTCTVVHV</sequence>
<dbReference type="SUPFAM" id="SSF54909">
    <property type="entry name" value="Dimeric alpha+beta barrel"/>
    <property type="match status" value="1"/>
</dbReference>
<comment type="caution">
    <text evidence="2">The sequence shown here is derived from an EMBL/GenBank/DDBJ whole genome shotgun (WGS) entry which is preliminary data.</text>
</comment>
<dbReference type="Gene3D" id="3.30.70.920">
    <property type="match status" value="1"/>
</dbReference>
<name>A0A512SW40_9MICO</name>
<evidence type="ECO:0000313" key="3">
    <source>
        <dbReference type="Proteomes" id="UP000321793"/>
    </source>
</evidence>
<dbReference type="EMBL" id="BKBA01000002">
    <property type="protein sequence ID" value="GEQ12125.1"/>
    <property type="molecule type" value="Genomic_DNA"/>
</dbReference>
<dbReference type="OrthoDB" id="9797216at2"/>
<dbReference type="Pfam" id="PF01037">
    <property type="entry name" value="AsnC_trans_reg"/>
    <property type="match status" value="1"/>
</dbReference>
<dbReference type="Proteomes" id="UP000321793">
    <property type="component" value="Unassembled WGS sequence"/>
</dbReference>
<proteinExistence type="predicted"/>